<proteinExistence type="predicted"/>
<dbReference type="RefSeq" id="WP_118254960.1">
    <property type="nucleotide sequence ID" value="NZ_QRKB01000021.1"/>
</dbReference>
<comment type="caution">
    <text evidence="1">The sequence shown here is derived from an EMBL/GenBank/DDBJ whole genome shotgun (WGS) entry which is preliminary data.</text>
</comment>
<reference evidence="1 2" key="1">
    <citation type="submission" date="2018-08" db="EMBL/GenBank/DDBJ databases">
        <title>A genome reference for cultivated species of the human gut microbiota.</title>
        <authorList>
            <person name="Zou Y."/>
            <person name="Xue W."/>
            <person name="Luo G."/>
        </authorList>
    </citation>
    <scope>NUCLEOTIDE SEQUENCE [LARGE SCALE GENOMIC DNA]</scope>
    <source>
        <strain evidence="1 2">AM16-54</strain>
    </source>
</reference>
<dbReference type="AlphaFoldDB" id="A0A3R6EGT3"/>
<organism evidence="1 2">
    <name type="scientific">Segatella copri</name>
    <dbReference type="NCBI Taxonomy" id="165179"/>
    <lineage>
        <taxon>Bacteria</taxon>
        <taxon>Pseudomonadati</taxon>
        <taxon>Bacteroidota</taxon>
        <taxon>Bacteroidia</taxon>
        <taxon>Bacteroidales</taxon>
        <taxon>Prevotellaceae</taxon>
        <taxon>Segatella</taxon>
    </lineage>
</organism>
<gene>
    <name evidence="1" type="ORF">DW192_08975</name>
</gene>
<evidence type="ECO:0000313" key="2">
    <source>
        <dbReference type="Proteomes" id="UP000284548"/>
    </source>
</evidence>
<protein>
    <recommendedName>
        <fullName evidence="3">Molecular chaperone DnaJ</fullName>
    </recommendedName>
</protein>
<dbReference type="InterPro" id="IPR036869">
    <property type="entry name" value="J_dom_sf"/>
</dbReference>
<sequence length="91" mass="10176">MKNPYTILGVSQDATNQDIIRAVAMAMRKREYSTREIAEARTILSKPATRLAADFTLPIFPARKKITPIEPTVQVSGLTVEKLNPNKYDSL</sequence>
<dbReference type="EMBL" id="QRKB01000021">
    <property type="protein sequence ID" value="RHH81965.1"/>
    <property type="molecule type" value="Genomic_DNA"/>
</dbReference>
<dbReference type="SUPFAM" id="SSF46565">
    <property type="entry name" value="Chaperone J-domain"/>
    <property type="match status" value="1"/>
</dbReference>
<evidence type="ECO:0000313" key="1">
    <source>
        <dbReference type="EMBL" id="RHH81965.1"/>
    </source>
</evidence>
<evidence type="ECO:0008006" key="3">
    <source>
        <dbReference type="Google" id="ProtNLM"/>
    </source>
</evidence>
<accession>A0A3R6EGT3</accession>
<dbReference type="Proteomes" id="UP000284548">
    <property type="component" value="Unassembled WGS sequence"/>
</dbReference>
<name>A0A3R6EGT3_9BACT</name>